<keyword evidence="2" id="KW-0812">Transmembrane</keyword>
<dbReference type="GO" id="GO:0009306">
    <property type="term" value="P:protein secretion"/>
    <property type="evidence" value="ECO:0007669"/>
    <property type="project" value="InterPro"/>
</dbReference>
<keyword evidence="8" id="KW-1185">Reference proteome</keyword>
<proteinExistence type="predicted"/>
<evidence type="ECO:0000256" key="2">
    <source>
        <dbReference type="ARBA" id="ARBA00022692"/>
    </source>
</evidence>
<dbReference type="EMBL" id="LXYT01000001">
    <property type="protein sequence ID" value="OLY44474.1"/>
    <property type="molecule type" value="Genomic_DNA"/>
</dbReference>
<protein>
    <submittedName>
        <fullName evidence="7">Translocation and assembly module TamB</fullName>
    </submittedName>
</protein>
<keyword evidence="4" id="KW-0472">Membrane</keyword>
<dbReference type="GO" id="GO:0005886">
    <property type="term" value="C:plasma membrane"/>
    <property type="evidence" value="ECO:0007669"/>
    <property type="project" value="InterPro"/>
</dbReference>
<sequence>MMKNFSLSALMTALFLIFAGLTAGFAETSLPSGHDTAAAEKSWVLSFIESKISSPNRQIRFTGIEGALSSNATIGSITVADRQGIWLKITNAKLDWNRLALLRGQVSINELSAEKIDIFRKPLPDSSAPSPQSKGFSIPDLPVAISIKSLDAKKVSFGEALFGLPSEVSLNGGITLADGDLAARLVMKRLDKAGDFDVLADISNSTNKAKIDIEVSEPENGIVANLLKIKNRPSLALIAKGEGPLDNFELGLAMKAGADPVLNGKFKLQGTESGKSINVNLSGPIVLLMPDEYRAFFGARTELELDALLKHGGGFRLDKFSINGEGVHIAANAETLSDGFLRRLAVKASVKAQTGGSLILPVAGGNTRADDIALNIDYGRNDSPMWSGQFIVNNFANENFVAHDITVDMGGDEENLDDVNNRHVGLQITGAINGMATPKSKISEALGKSVNLKVDADILARQPVTIRTVNLSANGLALWLKGQVEKLEFKGNLGIQADTLEPLAMLSGKPLSGAADIEANGIIGLVGGSFDLDLSGKTVALKTGNETLDRLLAGDVKLSGGIKRDENGITTRDLLIGNDHIKLEANGSFSSDEADMDYQLALSDLNLVNSRMHGAVQLRGAARGHNRLVALSLGAKIKEATLSGQKMQDTAIFANAVLDNTSPVATYLSGSVDGTGLFGGEKLKLSGSFSDNDQFKSLNNLDILVGETHVNGNLKQNLEGLIDGNIHIDARDISTLSALLLTDGHGTMTGDFNLSENEGKQSGRLKAHVDKLVFGENHVESLDMNLTLDDPKGAFRVNGFVNASDIRVANFVANTIKATAKDMDGKTAFQVSADVQNNIKADLSGLLIYPPTNEDNCQNGQGDNRRLTVEFDSLNVTQDTVHAKLLNPASVILFDNSYHISPLILDVNGGKFSLKGDGGSKLDLELQMDHLPVSLANLIKPDLRATGTLTGQADIKGTPDTPDVAFDVKGEGLSIGLLKDKKIAPFALDAKGRTNGKSVNIDTRISGSGLDVEASGKVPLDAGNLDLDIDLKNLPVALANGFVSNQNLGGTVSGHAHIGGQLKAPTATLNLSGQSLRADLLAKNGLMPISLNAEAHYENNVLNLEQFNANGPQGLNMSANGRIPVEGDGIDLHVKGSAPMGIANQFLAERGAQVSGSANVDATVRGSFIKPELNGHLALSNGTFIDPQSNLRLNNIVVDAGLSGERIVLNRANASSSAGGTISANGSISTDFAAGMPADMTVRLNHTRYSDGEMVVATVDGTLTVTGGLLNNPVIGGDLTIEKAEITVPDRFGGAALIDVKHKNLTKDIETTLERAKIDTGKNKVATAPAKPSVVQLKLHIRAPNQIFVRGMGLDVELGGEIGLFGPVNEIHPVGGFQMLRGRFEILSQRLTFTEGTVTLVGNLNPEVNFVATTQGSDITVTVTVSGTINALSVSFTSVPVLPQDEVLARLIFNRSISELSPFQIAQLASAAAELAGVTNTSLLGSLRSTTGLDDLDVVTDKQGNTGVKAGRYIRDNIYLGVEAGSGGNTKGTVNLDISKNLKAKGALGAQGDSSVGVFYEKDY</sequence>
<organism evidence="7 8">
    <name type="scientific">Bartonella apis</name>
    <dbReference type="NCBI Taxonomy" id="1686310"/>
    <lineage>
        <taxon>Bacteria</taxon>
        <taxon>Pseudomonadati</taxon>
        <taxon>Pseudomonadota</taxon>
        <taxon>Alphaproteobacteria</taxon>
        <taxon>Hyphomicrobiales</taxon>
        <taxon>Bartonellaceae</taxon>
        <taxon>Bartonella</taxon>
    </lineage>
</organism>
<evidence type="ECO:0000256" key="4">
    <source>
        <dbReference type="ARBA" id="ARBA00023136"/>
    </source>
</evidence>
<dbReference type="Pfam" id="PF04357">
    <property type="entry name" value="TamB"/>
    <property type="match status" value="1"/>
</dbReference>
<evidence type="ECO:0000259" key="6">
    <source>
        <dbReference type="Pfam" id="PF04357"/>
    </source>
</evidence>
<reference evidence="7 8" key="1">
    <citation type="submission" date="2016-12" db="EMBL/GenBank/DDBJ databases">
        <title>Comparative genomics of Bartonella apis.</title>
        <authorList>
            <person name="Engel P."/>
        </authorList>
    </citation>
    <scope>NUCLEOTIDE SEQUENCE [LARGE SCALE GENOMIC DNA]</scope>
    <source>
        <strain evidence="7 8">PEB0149</strain>
    </source>
</reference>
<evidence type="ECO:0000313" key="7">
    <source>
        <dbReference type="EMBL" id="OLY44474.1"/>
    </source>
</evidence>
<keyword evidence="3" id="KW-1133">Transmembrane helix</keyword>
<feature type="domain" description="Translocation and assembly module TamB C-terminal" evidence="6">
    <location>
        <begin position="1213"/>
        <end position="1564"/>
    </location>
</feature>
<keyword evidence="5" id="KW-0732">Signal</keyword>
<evidence type="ECO:0000256" key="3">
    <source>
        <dbReference type="ARBA" id="ARBA00022989"/>
    </source>
</evidence>
<evidence type="ECO:0000256" key="1">
    <source>
        <dbReference type="ARBA" id="ARBA00004167"/>
    </source>
</evidence>
<dbReference type="InterPro" id="IPR007452">
    <property type="entry name" value="TamB_C"/>
</dbReference>
<feature type="chain" id="PRO_5013023075" evidence="5">
    <location>
        <begin position="26"/>
        <end position="1564"/>
    </location>
</feature>
<gene>
    <name evidence="7" type="ORF">PEB0149_019440</name>
</gene>
<evidence type="ECO:0000256" key="5">
    <source>
        <dbReference type="SAM" id="SignalP"/>
    </source>
</evidence>
<comment type="subcellular location">
    <subcellularLocation>
        <location evidence="1">Membrane</location>
        <topology evidence="1">Single-pass membrane protein</topology>
    </subcellularLocation>
</comment>
<name>A0A1R0FBX3_9HYPH</name>
<dbReference type="RefSeq" id="WP_075869602.1">
    <property type="nucleotide sequence ID" value="NZ_CALYQA010000002.1"/>
</dbReference>
<comment type="caution">
    <text evidence="7">The sequence shown here is derived from an EMBL/GenBank/DDBJ whole genome shotgun (WGS) entry which is preliminary data.</text>
</comment>
<accession>A0A1R0FBX3</accession>
<dbReference type="PANTHER" id="PTHR36985:SF1">
    <property type="entry name" value="TRANSLOCATION AND ASSEMBLY MODULE SUBUNIT TAMB"/>
    <property type="match status" value="1"/>
</dbReference>
<dbReference type="PANTHER" id="PTHR36985">
    <property type="entry name" value="TRANSLOCATION AND ASSEMBLY MODULE SUBUNIT TAMB"/>
    <property type="match status" value="1"/>
</dbReference>
<dbReference type="Proteomes" id="UP000187344">
    <property type="component" value="Unassembled WGS sequence"/>
</dbReference>
<feature type="signal peptide" evidence="5">
    <location>
        <begin position="1"/>
        <end position="25"/>
    </location>
</feature>
<evidence type="ECO:0000313" key="8">
    <source>
        <dbReference type="Proteomes" id="UP000187344"/>
    </source>
</evidence>
<dbReference type="OrthoDB" id="7784409at2"/>